<keyword evidence="5 7" id="KW-1133">Transmembrane helix</keyword>
<gene>
    <name evidence="9" type="ORF">CIG75_06370</name>
</gene>
<sequence>MVNLAGLFLRIILFYFATLAAMRLMGKREIGKLSIFDLVISVMIAEVSATALIDHEVMVKEGLLIIGSLVLLQIVMSWLSMKSITLRKLIDGQPTLLIANGKIRDDEMRRTRYTLSDLMTQLREKDIATVSDVEFAILETTGKLSVFPKASKRPVTPEDLGLTVPRTGLPLPLIVDGYVMDEHLERIGKTRFWLKNELQKHGYREFKTIFYCSIDNQGSLFIDPYK</sequence>
<dbReference type="EMBL" id="CP022657">
    <property type="protein sequence ID" value="ASS74630.1"/>
    <property type="molecule type" value="Genomic_DNA"/>
</dbReference>
<keyword evidence="6 7" id="KW-0472">Membrane</keyword>
<feature type="domain" description="YetF C-terminal" evidence="8">
    <location>
        <begin position="82"/>
        <end position="214"/>
    </location>
</feature>
<dbReference type="PANTHER" id="PTHR34582">
    <property type="entry name" value="UPF0702 TRANSMEMBRANE PROTEIN YCAP"/>
    <property type="match status" value="1"/>
</dbReference>
<dbReference type="InterPro" id="IPR023090">
    <property type="entry name" value="UPF0702_alpha/beta_dom_sf"/>
</dbReference>
<dbReference type="PANTHER" id="PTHR34582:SF6">
    <property type="entry name" value="UPF0702 TRANSMEMBRANE PROTEIN YCAP"/>
    <property type="match status" value="1"/>
</dbReference>
<keyword evidence="10" id="KW-1185">Reference proteome</keyword>
<feature type="transmembrane region" description="Helical" evidence="7">
    <location>
        <begin position="59"/>
        <end position="79"/>
    </location>
</feature>
<dbReference type="OrthoDB" id="9778331at2"/>
<feature type="transmembrane region" description="Helical" evidence="7">
    <location>
        <begin position="33"/>
        <end position="53"/>
    </location>
</feature>
<evidence type="ECO:0000256" key="5">
    <source>
        <dbReference type="ARBA" id="ARBA00022989"/>
    </source>
</evidence>
<dbReference type="KEGG" id="tab:CIG75_06370"/>
<evidence type="ECO:0000313" key="9">
    <source>
        <dbReference type="EMBL" id="ASS74630.1"/>
    </source>
</evidence>
<evidence type="ECO:0000256" key="6">
    <source>
        <dbReference type="ARBA" id="ARBA00023136"/>
    </source>
</evidence>
<proteinExistence type="inferred from homology"/>
<feature type="transmembrane region" description="Helical" evidence="7">
    <location>
        <begin position="6"/>
        <end position="26"/>
    </location>
</feature>
<dbReference type="RefSeq" id="WP_094235880.1">
    <property type="nucleotide sequence ID" value="NZ_CP022657.1"/>
</dbReference>
<evidence type="ECO:0000259" key="8">
    <source>
        <dbReference type="Pfam" id="PF04239"/>
    </source>
</evidence>
<dbReference type="Pfam" id="PF04239">
    <property type="entry name" value="DUF421"/>
    <property type="match status" value="1"/>
</dbReference>
<dbReference type="Gene3D" id="3.30.240.20">
    <property type="entry name" value="bsu07140 like domains"/>
    <property type="match status" value="2"/>
</dbReference>
<evidence type="ECO:0000256" key="3">
    <source>
        <dbReference type="ARBA" id="ARBA00022475"/>
    </source>
</evidence>
<comment type="subcellular location">
    <subcellularLocation>
        <location evidence="1">Cell membrane</location>
        <topology evidence="1">Multi-pass membrane protein</topology>
    </subcellularLocation>
</comment>
<dbReference type="Proteomes" id="UP000214688">
    <property type="component" value="Chromosome"/>
</dbReference>
<comment type="similarity">
    <text evidence="2">Belongs to the UPF0702 family.</text>
</comment>
<evidence type="ECO:0000256" key="7">
    <source>
        <dbReference type="SAM" id="Phobius"/>
    </source>
</evidence>
<dbReference type="GO" id="GO:0005886">
    <property type="term" value="C:plasma membrane"/>
    <property type="evidence" value="ECO:0007669"/>
    <property type="project" value="UniProtKB-SubCell"/>
</dbReference>
<keyword evidence="4 7" id="KW-0812">Transmembrane</keyword>
<keyword evidence="3" id="KW-1003">Cell membrane</keyword>
<evidence type="ECO:0000313" key="10">
    <source>
        <dbReference type="Proteomes" id="UP000214688"/>
    </source>
</evidence>
<evidence type="ECO:0000256" key="4">
    <source>
        <dbReference type="ARBA" id="ARBA00022692"/>
    </source>
</evidence>
<reference evidence="9 10" key="1">
    <citation type="journal article" date="2015" name="Int. J. Syst. Evol. Microbiol.">
        <title>Tumebacillus algifaecis sp. nov., isolated from decomposing algal scum.</title>
        <authorList>
            <person name="Wu Y.F."/>
            <person name="Zhang B."/>
            <person name="Xing P."/>
            <person name="Wu Q.L."/>
            <person name="Liu S.J."/>
        </authorList>
    </citation>
    <scope>NUCLEOTIDE SEQUENCE [LARGE SCALE GENOMIC DNA]</scope>
    <source>
        <strain evidence="9 10">THMBR28</strain>
    </source>
</reference>
<name>A0A223CZ47_9BACL</name>
<dbReference type="AlphaFoldDB" id="A0A223CZ47"/>
<dbReference type="InterPro" id="IPR007353">
    <property type="entry name" value="DUF421"/>
</dbReference>
<protein>
    <recommendedName>
        <fullName evidence="8">YetF C-terminal domain-containing protein</fullName>
    </recommendedName>
</protein>
<evidence type="ECO:0000256" key="1">
    <source>
        <dbReference type="ARBA" id="ARBA00004651"/>
    </source>
</evidence>
<evidence type="ECO:0000256" key="2">
    <source>
        <dbReference type="ARBA" id="ARBA00006448"/>
    </source>
</evidence>
<accession>A0A223CZ47</accession>
<organism evidence="9 10">
    <name type="scientific">Tumebacillus algifaecis</name>
    <dbReference type="NCBI Taxonomy" id="1214604"/>
    <lineage>
        <taxon>Bacteria</taxon>
        <taxon>Bacillati</taxon>
        <taxon>Bacillota</taxon>
        <taxon>Bacilli</taxon>
        <taxon>Bacillales</taxon>
        <taxon>Alicyclobacillaceae</taxon>
        <taxon>Tumebacillus</taxon>
    </lineage>
</organism>